<dbReference type="Pfam" id="PF00583">
    <property type="entry name" value="Acetyltransf_1"/>
    <property type="match status" value="1"/>
</dbReference>
<protein>
    <submittedName>
        <fullName evidence="4">Acetyltransferase (GNAT) family protein</fullName>
    </submittedName>
</protein>
<dbReference type="Gene3D" id="3.40.630.30">
    <property type="match status" value="1"/>
</dbReference>
<dbReference type="InterPro" id="IPR000182">
    <property type="entry name" value="GNAT_dom"/>
</dbReference>
<dbReference type="EMBL" id="FQVU01000001">
    <property type="protein sequence ID" value="SHF61145.1"/>
    <property type="molecule type" value="Genomic_DNA"/>
</dbReference>
<name>A0A1M5D2P4_9ACTN</name>
<evidence type="ECO:0000256" key="1">
    <source>
        <dbReference type="ARBA" id="ARBA00022679"/>
    </source>
</evidence>
<dbReference type="PANTHER" id="PTHR43877">
    <property type="entry name" value="AMINOALKYLPHOSPHONATE N-ACETYLTRANSFERASE-RELATED-RELATED"/>
    <property type="match status" value="1"/>
</dbReference>
<sequence length="170" mass="18068">MPGPGSAPSYAGSVRFVIEPRPYSDPDVVRLVAEVQQLYVEMYGGPDAAAVVDDEFSPPQGLMLVGLLEDVAVAMGGWRRLPDGSAEIKRMYVSVAAQRRGLGRLVLAEVERTAAAAGVEQLVLNTGPHQHAAIALYEAEGYRPYPAFGHYADHGDALFFAKPLGTGAVS</sequence>
<feature type="domain" description="N-acetyltransferase" evidence="3">
    <location>
        <begin position="18"/>
        <end position="165"/>
    </location>
</feature>
<keyword evidence="5" id="KW-1185">Reference proteome</keyword>
<dbReference type="SUPFAM" id="SSF55729">
    <property type="entry name" value="Acyl-CoA N-acyltransferases (Nat)"/>
    <property type="match status" value="1"/>
</dbReference>
<keyword evidence="1 4" id="KW-0808">Transferase</keyword>
<evidence type="ECO:0000313" key="5">
    <source>
        <dbReference type="Proteomes" id="UP000186132"/>
    </source>
</evidence>
<dbReference type="AlphaFoldDB" id="A0A1M5D2P4"/>
<dbReference type="PROSITE" id="PS51186">
    <property type="entry name" value="GNAT"/>
    <property type="match status" value="1"/>
</dbReference>
<dbReference type="CDD" id="cd04301">
    <property type="entry name" value="NAT_SF"/>
    <property type="match status" value="1"/>
</dbReference>
<dbReference type="InterPro" id="IPR016181">
    <property type="entry name" value="Acyl_CoA_acyltransferase"/>
</dbReference>
<keyword evidence="2" id="KW-0012">Acyltransferase</keyword>
<evidence type="ECO:0000259" key="3">
    <source>
        <dbReference type="PROSITE" id="PS51186"/>
    </source>
</evidence>
<evidence type="ECO:0000313" key="4">
    <source>
        <dbReference type="EMBL" id="SHF61145.1"/>
    </source>
</evidence>
<gene>
    <name evidence="4" type="ORF">SAMN05443575_0433</name>
</gene>
<proteinExistence type="predicted"/>
<reference evidence="5" key="1">
    <citation type="submission" date="2016-11" db="EMBL/GenBank/DDBJ databases">
        <authorList>
            <person name="Varghese N."/>
            <person name="Submissions S."/>
        </authorList>
    </citation>
    <scope>NUCLEOTIDE SEQUENCE [LARGE SCALE GENOMIC DNA]</scope>
    <source>
        <strain evidence="5">DSM 45627</strain>
    </source>
</reference>
<dbReference type="InterPro" id="IPR050832">
    <property type="entry name" value="Bact_Acetyltransf"/>
</dbReference>
<accession>A0A1M5D2P4</accession>
<dbReference type="PANTHER" id="PTHR43877:SF2">
    <property type="entry name" value="AMINOALKYLPHOSPHONATE N-ACETYLTRANSFERASE-RELATED"/>
    <property type="match status" value="1"/>
</dbReference>
<dbReference type="Proteomes" id="UP000186132">
    <property type="component" value="Unassembled WGS sequence"/>
</dbReference>
<organism evidence="4 5">
    <name type="scientific">Jatrophihabitans endophyticus</name>
    <dbReference type="NCBI Taxonomy" id="1206085"/>
    <lineage>
        <taxon>Bacteria</taxon>
        <taxon>Bacillati</taxon>
        <taxon>Actinomycetota</taxon>
        <taxon>Actinomycetes</taxon>
        <taxon>Jatrophihabitantales</taxon>
        <taxon>Jatrophihabitantaceae</taxon>
        <taxon>Jatrophihabitans</taxon>
    </lineage>
</organism>
<dbReference type="GO" id="GO:0016747">
    <property type="term" value="F:acyltransferase activity, transferring groups other than amino-acyl groups"/>
    <property type="evidence" value="ECO:0007669"/>
    <property type="project" value="InterPro"/>
</dbReference>
<evidence type="ECO:0000256" key="2">
    <source>
        <dbReference type="ARBA" id="ARBA00023315"/>
    </source>
</evidence>